<feature type="transmembrane region" description="Helical" evidence="8">
    <location>
        <begin position="6"/>
        <end position="22"/>
    </location>
</feature>
<comment type="subcellular location">
    <subcellularLocation>
        <location evidence="1">Cell membrane</location>
        <topology evidence="1">Multi-pass membrane protein</topology>
    </subcellularLocation>
</comment>
<evidence type="ECO:0000256" key="2">
    <source>
        <dbReference type="ARBA" id="ARBA00010323"/>
    </source>
</evidence>
<organism evidence="9 10">
    <name type="scientific">Namhaeicola litoreus</name>
    <dbReference type="NCBI Taxonomy" id="1052145"/>
    <lineage>
        <taxon>Bacteria</taxon>
        <taxon>Pseudomonadati</taxon>
        <taxon>Bacteroidota</taxon>
        <taxon>Flavobacteriia</taxon>
        <taxon>Flavobacteriales</taxon>
        <taxon>Flavobacteriaceae</taxon>
        <taxon>Namhaeicola</taxon>
    </lineage>
</organism>
<comment type="similarity">
    <text evidence="2 7">Belongs to the membrane-bound acyltransferase family.</text>
</comment>
<dbReference type="Pfam" id="PF03062">
    <property type="entry name" value="MBOAT"/>
    <property type="match status" value="1"/>
</dbReference>
<dbReference type="PANTHER" id="PTHR13285">
    <property type="entry name" value="ACYLTRANSFERASE"/>
    <property type="match status" value="1"/>
</dbReference>
<keyword evidence="3 7" id="KW-1003">Cell membrane</keyword>
<keyword evidence="4 8" id="KW-0812">Transmembrane</keyword>
<feature type="transmembrane region" description="Helical" evidence="8">
    <location>
        <begin position="449"/>
        <end position="466"/>
    </location>
</feature>
<evidence type="ECO:0000256" key="4">
    <source>
        <dbReference type="ARBA" id="ARBA00022692"/>
    </source>
</evidence>
<dbReference type="InterPro" id="IPR028362">
    <property type="entry name" value="AlgI"/>
</dbReference>
<gene>
    <name evidence="9" type="ORF">ACFQ39_14605</name>
</gene>
<dbReference type="PIRSF" id="PIRSF016636">
    <property type="entry name" value="AlgI_DltB"/>
    <property type="match status" value="1"/>
</dbReference>
<feature type="transmembrane region" description="Helical" evidence="8">
    <location>
        <begin position="227"/>
        <end position="245"/>
    </location>
</feature>
<protein>
    <submittedName>
        <fullName evidence="9">MBOAT family O-acyltransferase</fullName>
    </submittedName>
</protein>
<evidence type="ECO:0000313" key="10">
    <source>
        <dbReference type="Proteomes" id="UP001597201"/>
    </source>
</evidence>
<evidence type="ECO:0000256" key="1">
    <source>
        <dbReference type="ARBA" id="ARBA00004651"/>
    </source>
</evidence>
<feature type="transmembrane region" description="Helical" evidence="8">
    <location>
        <begin position="408"/>
        <end position="428"/>
    </location>
</feature>
<dbReference type="InterPro" id="IPR051085">
    <property type="entry name" value="MB_O-acyltransferase"/>
</dbReference>
<name>A0ABW3Y5C7_9FLAO</name>
<dbReference type="EMBL" id="JBHTMY010000004">
    <property type="protein sequence ID" value="MFD1316854.1"/>
    <property type="molecule type" value="Genomic_DNA"/>
</dbReference>
<comment type="caution">
    <text evidence="9">The sequence shown here is derived from an EMBL/GenBank/DDBJ whole genome shotgun (WGS) entry which is preliminary data.</text>
</comment>
<reference evidence="10" key="1">
    <citation type="journal article" date="2019" name="Int. J. Syst. Evol. Microbiol.">
        <title>The Global Catalogue of Microorganisms (GCM) 10K type strain sequencing project: providing services to taxonomists for standard genome sequencing and annotation.</title>
        <authorList>
            <consortium name="The Broad Institute Genomics Platform"/>
            <consortium name="The Broad Institute Genome Sequencing Center for Infectious Disease"/>
            <person name="Wu L."/>
            <person name="Ma J."/>
        </authorList>
    </citation>
    <scope>NUCLEOTIDE SEQUENCE [LARGE SCALE GENOMIC DNA]</scope>
    <source>
        <strain evidence="10">CCUG 61485</strain>
    </source>
</reference>
<feature type="transmembrane region" description="Helical" evidence="8">
    <location>
        <begin position="332"/>
        <end position="350"/>
    </location>
</feature>
<keyword evidence="6 7" id="KW-0472">Membrane</keyword>
<evidence type="ECO:0000256" key="7">
    <source>
        <dbReference type="PIRNR" id="PIRNR016636"/>
    </source>
</evidence>
<keyword evidence="5 8" id="KW-1133">Transmembrane helix</keyword>
<evidence type="ECO:0000256" key="5">
    <source>
        <dbReference type="ARBA" id="ARBA00022989"/>
    </source>
</evidence>
<evidence type="ECO:0000313" key="9">
    <source>
        <dbReference type="EMBL" id="MFD1316854.1"/>
    </source>
</evidence>
<keyword evidence="7" id="KW-0012">Acyltransferase</keyword>
<feature type="transmembrane region" description="Helical" evidence="8">
    <location>
        <begin position="51"/>
        <end position="71"/>
    </location>
</feature>
<dbReference type="InterPro" id="IPR004299">
    <property type="entry name" value="MBOAT_fam"/>
</dbReference>
<keyword evidence="7" id="KW-0808">Transferase</keyword>
<evidence type="ECO:0000256" key="6">
    <source>
        <dbReference type="ARBA" id="ARBA00023136"/>
    </source>
</evidence>
<sequence length="478" mass="55605">MLFNSLDFAIFLPIVFILYWFVTNKNLKLQNLLVVAASYVFYGWWDWRFLALIIFSTLIDYYVGIGLSGIQTKSKRKILLWISLGVNLGFLGFFKYHNFFLDNFVAAFSFFGKNIDAQGMHIILPVGISFYTFQTMSYSIDVYRKKLEPTKDFIAFAAFVSFFPQLVAGPIERATNLLPQFLTKRSFSYDKAVDGMRQILWGLFKKMVIADNCAEFANEIFNNYENYSGSTLLLGAFFFAFQIYGDFSGYSDIAIGTSRLFGFNLMKNFSFPYFSRDIAEFWRRWHISLSTWFRDYLYIPLGGSKGNMQTKIRNILIVFLVSGFWHGANWTFIFWGFVNALYFIPLLLINKHRTNLSDISPGSIFARPKDIINIVFTFALTLFAWIFFRSPNLTVAFDFISNIFQKDLLTIPKMGTLTLVLILFFIVIEWFGRTDNYGIEKTFAKSNRMIRLVFYSLLISIIAILSPEKGSEFIYFQF</sequence>
<proteinExistence type="inferred from homology"/>
<dbReference type="PIRSF" id="PIRSF500217">
    <property type="entry name" value="AlgI"/>
    <property type="match status" value="1"/>
</dbReference>
<keyword evidence="10" id="KW-1185">Reference proteome</keyword>
<feature type="transmembrane region" description="Helical" evidence="8">
    <location>
        <begin position="117"/>
        <end position="133"/>
    </location>
</feature>
<dbReference type="PANTHER" id="PTHR13285:SF18">
    <property type="entry name" value="PROTEIN-CYSTEINE N-PALMITOYLTRANSFERASE RASP"/>
    <property type="match status" value="1"/>
</dbReference>
<dbReference type="InterPro" id="IPR024194">
    <property type="entry name" value="Ac/AlaTfrase_AlgI/DltB"/>
</dbReference>
<evidence type="ECO:0000256" key="3">
    <source>
        <dbReference type="ARBA" id="ARBA00022475"/>
    </source>
</evidence>
<evidence type="ECO:0000256" key="8">
    <source>
        <dbReference type="SAM" id="Phobius"/>
    </source>
</evidence>
<feature type="transmembrane region" description="Helical" evidence="8">
    <location>
        <begin position="78"/>
        <end position="97"/>
    </location>
</feature>
<accession>A0ABW3Y5C7</accession>
<dbReference type="Proteomes" id="UP001597201">
    <property type="component" value="Unassembled WGS sequence"/>
</dbReference>
<dbReference type="RefSeq" id="WP_377180304.1">
    <property type="nucleotide sequence ID" value="NZ_JBHTMY010000004.1"/>
</dbReference>
<feature type="transmembrane region" description="Helical" evidence="8">
    <location>
        <begin position="371"/>
        <end position="388"/>
    </location>
</feature>